<dbReference type="Pfam" id="PF14080">
    <property type="entry name" value="DUF4261"/>
    <property type="match status" value="1"/>
</dbReference>
<name>A0A3P3W813_9FLAO</name>
<gene>
    <name evidence="2" type="ORF">EG240_06415</name>
</gene>
<comment type="caution">
    <text evidence="2">The sequence shown here is derived from an EMBL/GenBank/DDBJ whole genome shotgun (WGS) entry which is preliminary data.</text>
</comment>
<dbReference type="EMBL" id="RQVQ01000011">
    <property type="protein sequence ID" value="RRJ91301.1"/>
    <property type="molecule type" value="Genomic_DNA"/>
</dbReference>
<protein>
    <submittedName>
        <fullName evidence="2">DUF4261 domain-containing protein</fullName>
    </submittedName>
</protein>
<dbReference type="AlphaFoldDB" id="A0A3P3W813"/>
<dbReference type="RefSeq" id="WP_125018569.1">
    <property type="nucleotide sequence ID" value="NZ_RQVQ01000011.1"/>
</dbReference>
<accession>A0A3P3W813</accession>
<organism evidence="2 3">
    <name type="scientific">Paenimyroides tangerinum</name>
    <dbReference type="NCBI Taxonomy" id="2488728"/>
    <lineage>
        <taxon>Bacteria</taxon>
        <taxon>Pseudomonadati</taxon>
        <taxon>Bacteroidota</taxon>
        <taxon>Flavobacteriia</taxon>
        <taxon>Flavobacteriales</taxon>
        <taxon>Flavobacteriaceae</taxon>
        <taxon>Paenimyroides</taxon>
    </lineage>
</organism>
<evidence type="ECO:0000313" key="2">
    <source>
        <dbReference type="EMBL" id="RRJ91301.1"/>
    </source>
</evidence>
<proteinExistence type="predicted"/>
<evidence type="ECO:0000259" key="1">
    <source>
        <dbReference type="Pfam" id="PF14080"/>
    </source>
</evidence>
<dbReference type="InterPro" id="IPR025357">
    <property type="entry name" value="DUF4261"/>
</dbReference>
<keyword evidence="3" id="KW-1185">Reference proteome</keyword>
<feature type="domain" description="DUF4261" evidence="1">
    <location>
        <begin position="188"/>
        <end position="261"/>
    </location>
</feature>
<reference evidence="2 3" key="1">
    <citation type="submission" date="2018-11" db="EMBL/GenBank/DDBJ databases">
        <title>Flavobacterium sp. nov., YIM 102701-2 draft genome.</title>
        <authorList>
            <person name="Li G."/>
            <person name="Jiang Y."/>
        </authorList>
    </citation>
    <scope>NUCLEOTIDE SEQUENCE [LARGE SCALE GENOMIC DNA]</scope>
    <source>
        <strain evidence="2 3">YIM 102701-2</strain>
    </source>
</reference>
<dbReference type="OrthoDB" id="4827574at2"/>
<evidence type="ECO:0000313" key="3">
    <source>
        <dbReference type="Proteomes" id="UP000275719"/>
    </source>
</evidence>
<sequence length="263" mass="30174">MAFFNLFKKKETEVITEENKMLLAMPLFTNENRYDLNTVAQNLINDWNLNVTNVEGNNDTAFITIDEELVALAFIPSTIPEQELKPTAKYAYNWENVTEDIKHIDGHAIVSIMNGNKTNLERYFILSKVIFSILSTSKSIGVYQGSQTLLIPRKQYLDFHNDIKNNEIPIPLWIYIGIRKTEIGNSIYTFGLKDFNKLELEIINSKSSLDEIHTFILNIASYVIKKNIALKDGETIGFTADQKILIKQSEGKYLEGDTLKLFY</sequence>
<dbReference type="Proteomes" id="UP000275719">
    <property type="component" value="Unassembled WGS sequence"/>
</dbReference>